<feature type="transmembrane region" description="Helical" evidence="1">
    <location>
        <begin position="77"/>
        <end position="98"/>
    </location>
</feature>
<accession>A0A1F6E8F9</accession>
<evidence type="ECO:0000313" key="2">
    <source>
        <dbReference type="EMBL" id="OGG69462.1"/>
    </source>
</evidence>
<sequence>MERNIGRFRLLLALSVAGLLFAGYLSSVRFFSDVCAFNEPCPYFLGYPACYYGFVMFFIMTAAILSHFALGAANERVLRIMLTVSGVGILFAGYFTLVELPRLFAGGISFYLLGLPTCAYGLIVYIAIFAIALAARARAASGVE</sequence>
<proteinExistence type="predicted"/>
<dbReference type="EMBL" id="MFLP01000031">
    <property type="protein sequence ID" value="OGG69462.1"/>
    <property type="molecule type" value="Genomic_DNA"/>
</dbReference>
<gene>
    <name evidence="2" type="ORF">A3F27_01000</name>
</gene>
<protein>
    <recommendedName>
        <fullName evidence="4">Vitamin K epoxide reductase domain-containing protein</fullName>
    </recommendedName>
</protein>
<keyword evidence="1" id="KW-0472">Membrane</keyword>
<organism evidence="2 3">
    <name type="scientific">Candidatus Kaiserbacteria bacterium RIFCSPHIGHO2_12_FULL_53_13</name>
    <dbReference type="NCBI Taxonomy" id="1798502"/>
    <lineage>
        <taxon>Bacteria</taxon>
        <taxon>Candidatus Kaiseribacteriota</taxon>
    </lineage>
</organism>
<comment type="caution">
    <text evidence="2">The sequence shown here is derived from an EMBL/GenBank/DDBJ whole genome shotgun (WGS) entry which is preliminary data.</text>
</comment>
<keyword evidence="1" id="KW-1133">Transmembrane helix</keyword>
<feature type="transmembrane region" description="Helical" evidence="1">
    <location>
        <begin position="51"/>
        <end position="70"/>
    </location>
</feature>
<name>A0A1F6E8F9_9BACT</name>
<dbReference type="Proteomes" id="UP000176689">
    <property type="component" value="Unassembled WGS sequence"/>
</dbReference>
<keyword evidence="1" id="KW-0812">Transmembrane</keyword>
<feature type="transmembrane region" description="Helical" evidence="1">
    <location>
        <begin position="110"/>
        <end position="135"/>
    </location>
</feature>
<evidence type="ECO:0000313" key="3">
    <source>
        <dbReference type="Proteomes" id="UP000176689"/>
    </source>
</evidence>
<dbReference type="AlphaFoldDB" id="A0A1F6E8F9"/>
<evidence type="ECO:0008006" key="4">
    <source>
        <dbReference type="Google" id="ProtNLM"/>
    </source>
</evidence>
<reference evidence="2 3" key="1">
    <citation type="journal article" date="2016" name="Nat. Commun.">
        <title>Thousands of microbial genomes shed light on interconnected biogeochemical processes in an aquifer system.</title>
        <authorList>
            <person name="Anantharaman K."/>
            <person name="Brown C.T."/>
            <person name="Hug L.A."/>
            <person name="Sharon I."/>
            <person name="Castelle C.J."/>
            <person name="Probst A.J."/>
            <person name="Thomas B.C."/>
            <person name="Singh A."/>
            <person name="Wilkins M.J."/>
            <person name="Karaoz U."/>
            <person name="Brodie E.L."/>
            <person name="Williams K.H."/>
            <person name="Hubbard S.S."/>
            <person name="Banfield J.F."/>
        </authorList>
    </citation>
    <scope>NUCLEOTIDE SEQUENCE [LARGE SCALE GENOMIC DNA]</scope>
</reference>
<evidence type="ECO:0000256" key="1">
    <source>
        <dbReference type="SAM" id="Phobius"/>
    </source>
</evidence>